<comment type="caution">
    <text evidence="2">The sequence shown here is derived from an EMBL/GenBank/DDBJ whole genome shotgun (WGS) entry which is preliminary data.</text>
</comment>
<accession>A0A9X1LDJ4</accession>
<dbReference type="RefSeq" id="WP_226754958.1">
    <property type="nucleotide sequence ID" value="NZ_JAJATW010000019.1"/>
</dbReference>
<sequence length="104" mass="11759">MLAKKIMKTSWDGKISNLKISNESSKELFNELESLNARERCERLRTLATLGLYSLNFLGQNNENKKGSNEDVELNGNLKEKPKTDNENVIEAQKSLKSKLLGSM</sequence>
<reference evidence="2" key="1">
    <citation type="submission" date="2021-10" db="EMBL/GenBank/DDBJ databases">
        <title>Marinomonas pontica sp. nov., isolated from the Black Sea.</title>
        <authorList>
            <person name="Zhao L.-H."/>
            <person name="Xue J.-H."/>
        </authorList>
    </citation>
    <scope>NUCLEOTIDE SEQUENCE</scope>
    <source>
        <strain evidence="2">E8</strain>
    </source>
</reference>
<dbReference type="AlphaFoldDB" id="A0A9X1LDJ4"/>
<keyword evidence="3" id="KW-1185">Reference proteome</keyword>
<feature type="region of interest" description="Disordered" evidence="1">
    <location>
        <begin position="64"/>
        <end position="88"/>
    </location>
</feature>
<evidence type="ECO:0000313" key="2">
    <source>
        <dbReference type="EMBL" id="MCB5162612.1"/>
    </source>
</evidence>
<evidence type="ECO:0000256" key="1">
    <source>
        <dbReference type="SAM" id="MobiDB-lite"/>
    </source>
</evidence>
<dbReference type="Proteomes" id="UP001139095">
    <property type="component" value="Unassembled WGS sequence"/>
</dbReference>
<gene>
    <name evidence="2" type="ORF">LG368_11980</name>
</gene>
<proteinExistence type="predicted"/>
<name>A0A9X1LDJ4_9GAMM</name>
<organism evidence="2 3">
    <name type="scientific">Marinomonas algarum</name>
    <dbReference type="NCBI Taxonomy" id="2883105"/>
    <lineage>
        <taxon>Bacteria</taxon>
        <taxon>Pseudomonadati</taxon>
        <taxon>Pseudomonadota</taxon>
        <taxon>Gammaproteobacteria</taxon>
        <taxon>Oceanospirillales</taxon>
        <taxon>Oceanospirillaceae</taxon>
        <taxon>Marinomonas</taxon>
    </lineage>
</organism>
<protein>
    <submittedName>
        <fullName evidence="2">Uncharacterized protein</fullName>
    </submittedName>
</protein>
<evidence type="ECO:0000313" key="3">
    <source>
        <dbReference type="Proteomes" id="UP001139095"/>
    </source>
</evidence>
<dbReference type="EMBL" id="JAJATW010000019">
    <property type="protein sequence ID" value="MCB5162612.1"/>
    <property type="molecule type" value="Genomic_DNA"/>
</dbReference>